<sequence length="152" mass="17207">MAEILYVEDNVDDADIFSRLIRKLDRPVTYTILNSGSEAVEYLSGQGRYLNQVNPLPKLMLLDLNLVGMSGFDVLEWVRSTDRTRWLSIVAFSTSDNPTDIRKAYEAGTNAYIVKPGTYQATGTLLQRLCHFWLDDNLRSDSHDYITRPAAG</sequence>
<dbReference type="PANTHER" id="PTHR44520">
    <property type="entry name" value="RESPONSE REGULATOR RCP1-RELATED"/>
    <property type="match status" value="1"/>
</dbReference>
<accession>A0ABR6WCA6</accession>
<dbReference type="PANTHER" id="PTHR44520:SF1">
    <property type="entry name" value="TWO-COMPONENT SYSTEM REGULATORY PROTEIN"/>
    <property type="match status" value="1"/>
</dbReference>
<dbReference type="SUPFAM" id="SSF52172">
    <property type="entry name" value="CheY-like"/>
    <property type="match status" value="1"/>
</dbReference>
<evidence type="ECO:0000256" key="1">
    <source>
        <dbReference type="PROSITE-ProRule" id="PRU00169"/>
    </source>
</evidence>
<keyword evidence="4" id="KW-1185">Reference proteome</keyword>
<dbReference type="RefSeq" id="WP_186740332.1">
    <property type="nucleotide sequence ID" value="NZ_VFIA01000039.1"/>
</dbReference>
<comment type="caution">
    <text evidence="3">The sequence shown here is derived from an EMBL/GenBank/DDBJ whole genome shotgun (WGS) entry which is preliminary data.</text>
</comment>
<proteinExistence type="predicted"/>
<feature type="domain" description="Response regulatory" evidence="2">
    <location>
        <begin position="3"/>
        <end position="130"/>
    </location>
</feature>
<dbReference type="CDD" id="cd17557">
    <property type="entry name" value="REC_Rcp-like"/>
    <property type="match status" value="1"/>
</dbReference>
<reference evidence="3 4" key="1">
    <citation type="submission" date="2019-06" db="EMBL/GenBank/DDBJ databases">
        <title>Spirosoma utsteinense sp. nov. isolated from Antarctic ice-free soils.</title>
        <authorList>
            <person name="Tahon G."/>
        </authorList>
    </citation>
    <scope>NUCLEOTIDE SEQUENCE [LARGE SCALE GENOMIC DNA]</scope>
    <source>
        <strain evidence="3 4">LMG 31447</strain>
    </source>
</reference>
<evidence type="ECO:0000259" key="2">
    <source>
        <dbReference type="PROSITE" id="PS50110"/>
    </source>
</evidence>
<dbReference type="SMART" id="SM00448">
    <property type="entry name" value="REC"/>
    <property type="match status" value="1"/>
</dbReference>
<dbReference type="PROSITE" id="PS50110">
    <property type="entry name" value="RESPONSE_REGULATORY"/>
    <property type="match status" value="1"/>
</dbReference>
<dbReference type="InterPro" id="IPR001789">
    <property type="entry name" value="Sig_transdc_resp-reg_receiver"/>
</dbReference>
<keyword evidence="1" id="KW-0597">Phosphoprotein</keyword>
<evidence type="ECO:0000313" key="3">
    <source>
        <dbReference type="EMBL" id="MBC3794166.1"/>
    </source>
</evidence>
<dbReference type="Pfam" id="PF00072">
    <property type="entry name" value="Response_reg"/>
    <property type="match status" value="1"/>
</dbReference>
<dbReference type="EMBL" id="VFIA01000039">
    <property type="protein sequence ID" value="MBC3794166.1"/>
    <property type="molecule type" value="Genomic_DNA"/>
</dbReference>
<dbReference type="Gene3D" id="3.40.50.2300">
    <property type="match status" value="1"/>
</dbReference>
<organism evidence="3 4">
    <name type="scientific">Spirosoma utsteinense</name>
    <dbReference type="NCBI Taxonomy" id="2585773"/>
    <lineage>
        <taxon>Bacteria</taxon>
        <taxon>Pseudomonadati</taxon>
        <taxon>Bacteroidota</taxon>
        <taxon>Cytophagia</taxon>
        <taxon>Cytophagales</taxon>
        <taxon>Cytophagaceae</taxon>
        <taxon>Spirosoma</taxon>
    </lineage>
</organism>
<dbReference type="Proteomes" id="UP000700732">
    <property type="component" value="Unassembled WGS sequence"/>
</dbReference>
<name>A0ABR6WCA6_9BACT</name>
<dbReference type="InterPro" id="IPR011006">
    <property type="entry name" value="CheY-like_superfamily"/>
</dbReference>
<dbReference type="InterPro" id="IPR052893">
    <property type="entry name" value="TCS_response_regulator"/>
</dbReference>
<evidence type="ECO:0000313" key="4">
    <source>
        <dbReference type="Proteomes" id="UP000700732"/>
    </source>
</evidence>
<feature type="modified residue" description="4-aspartylphosphate" evidence="1">
    <location>
        <position position="63"/>
    </location>
</feature>
<protein>
    <submittedName>
        <fullName evidence="3">CheY-like chemotaxis protein</fullName>
    </submittedName>
</protein>
<gene>
    <name evidence="3" type="ORF">FH603_4693</name>
</gene>